<accession>A0A8S3SSH4</accession>
<feature type="transmembrane region" description="Helical" evidence="1">
    <location>
        <begin position="824"/>
        <end position="843"/>
    </location>
</feature>
<gene>
    <name evidence="2" type="ORF">MEDL_35144</name>
</gene>
<keyword evidence="1" id="KW-0472">Membrane</keyword>
<keyword evidence="3" id="KW-1185">Reference proteome</keyword>
<dbReference type="Proteomes" id="UP000683360">
    <property type="component" value="Unassembled WGS sequence"/>
</dbReference>
<comment type="caution">
    <text evidence="2">The sequence shown here is derived from an EMBL/GenBank/DDBJ whole genome shotgun (WGS) entry which is preliminary data.</text>
</comment>
<evidence type="ECO:0000313" key="2">
    <source>
        <dbReference type="EMBL" id="CAG2221740.1"/>
    </source>
</evidence>
<name>A0A8S3SSH4_MYTED</name>
<evidence type="ECO:0000313" key="3">
    <source>
        <dbReference type="Proteomes" id="UP000683360"/>
    </source>
</evidence>
<protein>
    <submittedName>
        <fullName evidence="2">Uncharacterized protein</fullName>
    </submittedName>
</protein>
<feature type="transmembrane region" description="Helical" evidence="1">
    <location>
        <begin position="761"/>
        <end position="781"/>
    </location>
</feature>
<sequence length="966" mass="111456">MSTWIIAQYFLIGNPATGPQIQKISDMSETEEKELSLKIYQYLCNIIGTEEVVKTRRNIFCAIDSFFQVKKHAVISTGSKAEGLDIKGSDYDQMFVDNDFQVHENKSKVSSFAKKNIIMDTSDTKPGFTKLKLNNPRLIYVWGINHLVKIVEGEAYISSKLFREVDLSHDMVIHGPCKSDSKGLYDFADCLRCKEWIAPAHQWFSRSRSSWPDNKLVMKNIITRLSDTNNTELLTYMMSLISKSWMQSPDGNYSERNKLVYKQYKISLNCFKAGLYPDSNSAWSLLASLFYKHKRLKRNMSKSSIDCSLQIYQYVCYIIGSEKVVKTRRKIFWALDNITQYPDSTVISSGSKAEGLDLEGSDYDQMFVSTYFRIYENIHEVSSSTNQLTVIMDISNTKPGFTKLKLYNKSHICIPHISLWGEIIAGEQFMSSRLFREYCLPDSMIIHGPCRSSPDETYDSAHCFRCKEWIQPACPWICDDWKYEYPEENGVTNMCNMTVKDGSEFMFLLRKSEFKGRLIRLNVIFEGIETFKTKCVVEPKQWVWTFPGEKGATHFLKWPQEYRVWSLGLLDSRTFGPVDIRITVQGNCPVIIGQNETTQRIGLALLQMANKASDLPGANVEYGYGYVCYHERVYIDSPFMYSLCLHIICPFEALGYRCCNTIYEIGNNKTRVVCDGEVIHYDEAWWIVPFIIGILMFANVPLLLVKPFQKQRRCKGFHTIDLLQSGIYNEDWLIANPLSFCRIIRSPFIYFGEKFPRMAGVILRFFVTMCSVLILIIQILVHYNYDYKYTLDLVKAGVPLAFRSMVTGYHYSKHNFMPRLGGPYVGLAFYLITTAVLVCLPRDLETFIDKGLWDINPLTQVVTALFICLIPKLWHKMMTRDEFLVDMREAFVIQKLIADYCRQKLYTREHNINADLGNGDQENPNEHQSLLGGNIDRGYYSIASKDAESEDDEMRSDLLLDLANEL</sequence>
<dbReference type="AlphaFoldDB" id="A0A8S3SSH4"/>
<evidence type="ECO:0000256" key="1">
    <source>
        <dbReference type="SAM" id="Phobius"/>
    </source>
</evidence>
<feature type="transmembrane region" description="Helical" evidence="1">
    <location>
        <begin position="684"/>
        <end position="705"/>
    </location>
</feature>
<proteinExistence type="predicted"/>
<keyword evidence="1" id="KW-0812">Transmembrane</keyword>
<dbReference type="EMBL" id="CAJPWZ010001693">
    <property type="protein sequence ID" value="CAG2221740.1"/>
    <property type="molecule type" value="Genomic_DNA"/>
</dbReference>
<organism evidence="2 3">
    <name type="scientific">Mytilus edulis</name>
    <name type="common">Blue mussel</name>
    <dbReference type="NCBI Taxonomy" id="6550"/>
    <lineage>
        <taxon>Eukaryota</taxon>
        <taxon>Metazoa</taxon>
        <taxon>Spiralia</taxon>
        <taxon>Lophotrochozoa</taxon>
        <taxon>Mollusca</taxon>
        <taxon>Bivalvia</taxon>
        <taxon>Autobranchia</taxon>
        <taxon>Pteriomorphia</taxon>
        <taxon>Mytilida</taxon>
        <taxon>Mytiloidea</taxon>
        <taxon>Mytilidae</taxon>
        <taxon>Mytilinae</taxon>
        <taxon>Mytilus</taxon>
    </lineage>
</organism>
<reference evidence="2" key="1">
    <citation type="submission" date="2021-03" db="EMBL/GenBank/DDBJ databases">
        <authorList>
            <person name="Bekaert M."/>
        </authorList>
    </citation>
    <scope>NUCLEOTIDE SEQUENCE</scope>
</reference>
<dbReference type="OrthoDB" id="6130724at2759"/>
<keyword evidence="1" id="KW-1133">Transmembrane helix</keyword>